<dbReference type="Pfam" id="PF04307">
    <property type="entry name" value="YdjM"/>
    <property type="match status" value="1"/>
</dbReference>
<evidence type="ECO:0000256" key="1">
    <source>
        <dbReference type="SAM" id="Phobius"/>
    </source>
</evidence>
<proteinExistence type="predicted"/>
<evidence type="ECO:0000313" key="2">
    <source>
        <dbReference type="EMBL" id="GHB28337.1"/>
    </source>
</evidence>
<dbReference type="InterPro" id="IPR007404">
    <property type="entry name" value="YdjM-like"/>
</dbReference>
<dbReference type="EMBL" id="BMXE01000002">
    <property type="protein sequence ID" value="GHB28337.1"/>
    <property type="molecule type" value="Genomic_DNA"/>
</dbReference>
<name>A0ABQ3ECX1_9HYPH</name>
<dbReference type="Proteomes" id="UP000637980">
    <property type="component" value="Unassembled WGS sequence"/>
</dbReference>
<protein>
    <submittedName>
        <fullName evidence="2">Metal-dependent hydrolase</fullName>
    </submittedName>
</protein>
<sequence length="166" mass="18787">MFIAHLPAGYLFGKAATRLSGLKTKQLVVWTSIGGILPDADLLYFYLVDNQSTHHRYYPSHWPITWLILLVISLLLFRLRPRIALAFAGLSIGSLVHMVLDSVAAPVLWLAPFSNLKVELVQIPAIYENYIWSFVLHWTFAIEIAICSIALGTFLANHARTRQRQT</sequence>
<feature type="transmembrane region" description="Helical" evidence="1">
    <location>
        <begin position="60"/>
        <end position="77"/>
    </location>
</feature>
<accession>A0ABQ3ECX1</accession>
<keyword evidence="1" id="KW-1133">Transmembrane helix</keyword>
<feature type="transmembrane region" description="Helical" evidence="1">
    <location>
        <begin position="130"/>
        <end position="156"/>
    </location>
</feature>
<gene>
    <name evidence="2" type="ORF">GCM10007094_16040</name>
</gene>
<keyword evidence="3" id="KW-1185">Reference proteome</keyword>
<feature type="transmembrane region" description="Helical" evidence="1">
    <location>
        <begin position="84"/>
        <end position="110"/>
    </location>
</feature>
<dbReference type="InterPro" id="IPR036758">
    <property type="entry name" value="At5g01610-like"/>
</dbReference>
<reference evidence="3" key="1">
    <citation type="journal article" date="2019" name="Int. J. Syst. Evol. Microbiol.">
        <title>The Global Catalogue of Microorganisms (GCM) 10K type strain sequencing project: providing services to taxonomists for standard genome sequencing and annotation.</title>
        <authorList>
            <consortium name="The Broad Institute Genomics Platform"/>
            <consortium name="The Broad Institute Genome Sequencing Center for Infectious Disease"/>
            <person name="Wu L."/>
            <person name="Ma J."/>
        </authorList>
    </citation>
    <scope>NUCLEOTIDE SEQUENCE [LARGE SCALE GENOMIC DNA]</scope>
    <source>
        <strain evidence="3">KCTC 12861</strain>
    </source>
</reference>
<keyword evidence="1" id="KW-0472">Membrane</keyword>
<dbReference type="SUPFAM" id="SSF141562">
    <property type="entry name" value="At5g01610-like"/>
    <property type="match status" value="1"/>
</dbReference>
<evidence type="ECO:0000313" key="3">
    <source>
        <dbReference type="Proteomes" id="UP000637980"/>
    </source>
</evidence>
<organism evidence="2 3">
    <name type="scientific">Pseudovibrio japonicus</name>
    <dbReference type="NCBI Taxonomy" id="366534"/>
    <lineage>
        <taxon>Bacteria</taxon>
        <taxon>Pseudomonadati</taxon>
        <taxon>Pseudomonadota</taxon>
        <taxon>Alphaproteobacteria</taxon>
        <taxon>Hyphomicrobiales</taxon>
        <taxon>Stappiaceae</taxon>
        <taxon>Pseudovibrio</taxon>
    </lineage>
</organism>
<feature type="transmembrane region" description="Helical" evidence="1">
    <location>
        <begin position="27"/>
        <end position="48"/>
    </location>
</feature>
<keyword evidence="2" id="KW-0378">Hydrolase</keyword>
<dbReference type="RefSeq" id="WP_189436225.1">
    <property type="nucleotide sequence ID" value="NZ_BMXE01000002.1"/>
</dbReference>
<keyword evidence="1" id="KW-0812">Transmembrane</keyword>
<comment type="caution">
    <text evidence="2">The sequence shown here is derived from an EMBL/GenBank/DDBJ whole genome shotgun (WGS) entry which is preliminary data.</text>
</comment>
<dbReference type="GO" id="GO:0016787">
    <property type="term" value="F:hydrolase activity"/>
    <property type="evidence" value="ECO:0007669"/>
    <property type="project" value="UniProtKB-KW"/>
</dbReference>